<dbReference type="Proteomes" id="UP001314205">
    <property type="component" value="Unassembled WGS sequence"/>
</dbReference>
<gene>
    <name evidence="2" type="ORF">PARMNEM_LOCUS22111</name>
</gene>
<dbReference type="Gene3D" id="3.30.420.10">
    <property type="entry name" value="Ribonuclease H-like superfamily/Ribonuclease H"/>
    <property type="match status" value="1"/>
</dbReference>
<dbReference type="GO" id="GO:0071897">
    <property type="term" value="P:DNA biosynthetic process"/>
    <property type="evidence" value="ECO:0007669"/>
    <property type="project" value="UniProtKB-ARBA"/>
</dbReference>
<dbReference type="InterPro" id="IPR012337">
    <property type="entry name" value="RNaseH-like_sf"/>
</dbReference>
<dbReference type="PANTHER" id="PTHR47331:SF4">
    <property type="entry name" value="PEPTIDASE S1 DOMAIN-CONTAINING PROTEIN"/>
    <property type="match status" value="1"/>
</dbReference>
<protein>
    <recommendedName>
        <fullName evidence="1">Integrase zinc-binding domain-containing protein</fullName>
    </recommendedName>
</protein>
<dbReference type="GO" id="GO:0003676">
    <property type="term" value="F:nucleic acid binding"/>
    <property type="evidence" value="ECO:0007669"/>
    <property type="project" value="InterPro"/>
</dbReference>
<dbReference type="PANTHER" id="PTHR47331">
    <property type="entry name" value="PHD-TYPE DOMAIN-CONTAINING PROTEIN"/>
    <property type="match status" value="1"/>
</dbReference>
<dbReference type="AlphaFoldDB" id="A0AAV1M9E5"/>
<dbReference type="InterPro" id="IPR036397">
    <property type="entry name" value="RNaseH_sf"/>
</dbReference>
<proteinExistence type="predicted"/>
<dbReference type="SUPFAM" id="SSF56672">
    <property type="entry name" value="DNA/RNA polymerases"/>
    <property type="match status" value="1"/>
</dbReference>
<dbReference type="EMBL" id="CAVLGL010000159">
    <property type="protein sequence ID" value="CAK1603805.1"/>
    <property type="molecule type" value="Genomic_DNA"/>
</dbReference>
<sequence>MYRQVRVANEDADFQRLLRREDVNSSIQHYKLLTVTFGTASAPYLAVKAMQQVAHDEGDEFPLAAERIMTDYYMDDLMTGCENVDTGLKIYNEINSLLAKGGFQLQKWSSNSDDLLKIIEKDYLDNDRSETFNIKQEEIIKTLGLTWNRCVDSFQYAVKLLPLTEPVTKRKVISDICRLFDPLGWVAPCVILAKIVIQKLWIAGVGWDDVVPVNIKDEWMTYRNDLLRLTKCSVPRWMGMKKSDKKIDLHGFCDASKQAYAAVVYVRIVDSKDKIHVYLVTAKTRVAPIKTISVPRLELCGAVLLAKLIIEIAEVLKIDKTNLFAWTDSEIVLAWINNHPSRWKTFIANRVSEILSIIEPQQWGHVQSKQNPAYCASRGISPSELLQTRLWFRGTDFLYQSKVKPVKPKNISTSLEQVQVYNTVTECNNENEENEFILQNWSILTKLIRVVAYCRQFLELRKIKANRNIKKYLTALELKQALNTCIRICQNKKFKKEIHKLKLKEYITHGPIKPINPFLDDEGILRVGGRLENAEILWDRMHPIILPKSSSLTNLIIADAHYRTLHGGPQLILNFLRSSYYIIGVKQLVKAFYRKCITCIRFVAATKTQLMGQLPAIRVTPTRPFKRSGVDYAGPISLRTSKGRGNHAYKGYICLFVCMVTRAVHLEVVSDLSTQGFLAAFKRFVARRGNCSELWSDNGTNFVGASRDLQKLFKSEQSRIAKDIAEALANNGTSWHFIPPHTSNFG</sequence>
<organism evidence="2 3">
    <name type="scientific">Parnassius mnemosyne</name>
    <name type="common">clouded apollo</name>
    <dbReference type="NCBI Taxonomy" id="213953"/>
    <lineage>
        <taxon>Eukaryota</taxon>
        <taxon>Metazoa</taxon>
        <taxon>Ecdysozoa</taxon>
        <taxon>Arthropoda</taxon>
        <taxon>Hexapoda</taxon>
        <taxon>Insecta</taxon>
        <taxon>Pterygota</taxon>
        <taxon>Neoptera</taxon>
        <taxon>Endopterygota</taxon>
        <taxon>Lepidoptera</taxon>
        <taxon>Glossata</taxon>
        <taxon>Ditrysia</taxon>
        <taxon>Papilionoidea</taxon>
        <taxon>Papilionidae</taxon>
        <taxon>Parnassiinae</taxon>
        <taxon>Parnassini</taxon>
        <taxon>Parnassius</taxon>
        <taxon>Driopa</taxon>
    </lineage>
</organism>
<feature type="domain" description="Integrase zinc-binding" evidence="1">
    <location>
        <begin position="550"/>
        <end position="601"/>
    </location>
</feature>
<evidence type="ECO:0000259" key="1">
    <source>
        <dbReference type="Pfam" id="PF17921"/>
    </source>
</evidence>
<dbReference type="InterPro" id="IPR008042">
    <property type="entry name" value="Retrotrans_Pao"/>
</dbReference>
<keyword evidence="3" id="KW-1185">Reference proteome</keyword>
<dbReference type="InterPro" id="IPR041588">
    <property type="entry name" value="Integrase_H2C2"/>
</dbReference>
<evidence type="ECO:0000313" key="2">
    <source>
        <dbReference type="EMBL" id="CAK1603805.1"/>
    </source>
</evidence>
<name>A0AAV1M9E5_9NEOP</name>
<dbReference type="Pfam" id="PF05380">
    <property type="entry name" value="Peptidase_A17"/>
    <property type="match status" value="1"/>
</dbReference>
<dbReference type="Pfam" id="PF17921">
    <property type="entry name" value="Integrase_H2C2"/>
    <property type="match status" value="1"/>
</dbReference>
<accession>A0AAV1M9E5</accession>
<dbReference type="SUPFAM" id="SSF53098">
    <property type="entry name" value="Ribonuclease H-like"/>
    <property type="match status" value="1"/>
</dbReference>
<comment type="caution">
    <text evidence="2">The sequence shown here is derived from an EMBL/GenBank/DDBJ whole genome shotgun (WGS) entry which is preliminary data.</text>
</comment>
<dbReference type="InterPro" id="IPR043502">
    <property type="entry name" value="DNA/RNA_pol_sf"/>
</dbReference>
<evidence type="ECO:0000313" key="3">
    <source>
        <dbReference type="Proteomes" id="UP001314205"/>
    </source>
</evidence>
<reference evidence="2 3" key="1">
    <citation type="submission" date="2023-11" db="EMBL/GenBank/DDBJ databases">
        <authorList>
            <person name="Hedman E."/>
            <person name="Englund M."/>
            <person name="Stromberg M."/>
            <person name="Nyberg Akerstrom W."/>
            <person name="Nylinder S."/>
            <person name="Jareborg N."/>
            <person name="Kallberg Y."/>
            <person name="Kronander E."/>
        </authorList>
    </citation>
    <scope>NUCLEOTIDE SEQUENCE [LARGE SCALE GENOMIC DNA]</scope>
</reference>
<dbReference type="GO" id="GO:0042575">
    <property type="term" value="C:DNA polymerase complex"/>
    <property type="evidence" value="ECO:0007669"/>
    <property type="project" value="UniProtKB-ARBA"/>
</dbReference>